<accession>A0A0F9ENQ8</accession>
<evidence type="ECO:0000313" key="1">
    <source>
        <dbReference type="EMBL" id="KKL75689.1"/>
    </source>
</evidence>
<comment type="caution">
    <text evidence="1">The sequence shown here is derived from an EMBL/GenBank/DDBJ whole genome shotgun (WGS) entry which is preliminary data.</text>
</comment>
<organism evidence="1">
    <name type="scientific">marine sediment metagenome</name>
    <dbReference type="NCBI Taxonomy" id="412755"/>
    <lineage>
        <taxon>unclassified sequences</taxon>
        <taxon>metagenomes</taxon>
        <taxon>ecological metagenomes</taxon>
    </lineage>
</organism>
<protein>
    <submittedName>
        <fullName evidence="1">Uncharacterized protein</fullName>
    </submittedName>
</protein>
<dbReference type="EMBL" id="LAZR01024277">
    <property type="protein sequence ID" value="KKL75689.1"/>
    <property type="molecule type" value="Genomic_DNA"/>
</dbReference>
<sequence>MNIAREIGGYKIGDVIGFLGQGFVSRFINLGTFGIPNWGVSHVAIVGEWEGIPILFESTTLNELPCYITGNFVKGVQAHPIAQRIGKYDGHVWHYPLYRELYHHESTRLRRFLHDALGTPYDALGAVRSGGLITNFLEGRLRAEDLSSVFCSELMASAFGNLGLYSIANASRWNPNKICRRLRRAGVLRKPVRKK</sequence>
<dbReference type="Gene3D" id="3.90.1720.10">
    <property type="entry name" value="endopeptidase domain like (from Nostoc punctiforme)"/>
    <property type="match status" value="1"/>
</dbReference>
<dbReference type="SUPFAM" id="SSF54001">
    <property type="entry name" value="Cysteine proteinases"/>
    <property type="match status" value="1"/>
</dbReference>
<name>A0A0F9ENQ8_9ZZZZ</name>
<reference evidence="1" key="1">
    <citation type="journal article" date="2015" name="Nature">
        <title>Complex archaea that bridge the gap between prokaryotes and eukaryotes.</title>
        <authorList>
            <person name="Spang A."/>
            <person name="Saw J.H."/>
            <person name="Jorgensen S.L."/>
            <person name="Zaremba-Niedzwiedzka K."/>
            <person name="Martijn J."/>
            <person name="Lind A.E."/>
            <person name="van Eijk R."/>
            <person name="Schleper C."/>
            <person name="Guy L."/>
            <person name="Ettema T.J."/>
        </authorList>
    </citation>
    <scope>NUCLEOTIDE SEQUENCE</scope>
</reference>
<dbReference type="AlphaFoldDB" id="A0A0F9ENQ8"/>
<proteinExistence type="predicted"/>
<gene>
    <name evidence="1" type="ORF">LCGC14_2052390</name>
</gene>
<dbReference type="InterPro" id="IPR038765">
    <property type="entry name" value="Papain-like_cys_pep_sf"/>
</dbReference>